<dbReference type="Ensembl" id="ENSPSTT00000018462.1">
    <property type="protein sequence ID" value="ENSPSTP00000017612.1"/>
    <property type="gene ID" value="ENSPSTG00000012603.1"/>
</dbReference>
<dbReference type="Proteomes" id="UP000694428">
    <property type="component" value="Unplaced"/>
</dbReference>
<evidence type="ECO:0000313" key="1">
    <source>
        <dbReference type="Ensembl" id="ENSPSTP00000017612.1"/>
    </source>
</evidence>
<reference evidence="1" key="1">
    <citation type="submission" date="2025-08" db="UniProtKB">
        <authorList>
            <consortium name="Ensembl"/>
        </authorList>
    </citation>
    <scope>IDENTIFICATION</scope>
</reference>
<dbReference type="AlphaFoldDB" id="A0A8C9FLG1"/>
<sequence>KTMFLWKYVSIFLLTEDLRYELLLSLPVCFFSGSIELPSNNILFRIPSLSILCRILCWAKLYLQ</sequence>
<protein>
    <submittedName>
        <fullName evidence="1">Uncharacterized protein</fullName>
    </submittedName>
</protein>
<evidence type="ECO:0000313" key="2">
    <source>
        <dbReference type="Proteomes" id="UP000694428"/>
    </source>
</evidence>
<name>A0A8C9FLG1_PAVCR</name>
<organism evidence="1 2">
    <name type="scientific">Pavo cristatus</name>
    <name type="common">Indian peafowl</name>
    <name type="synonym">Blue peafowl</name>
    <dbReference type="NCBI Taxonomy" id="9049"/>
    <lineage>
        <taxon>Eukaryota</taxon>
        <taxon>Metazoa</taxon>
        <taxon>Chordata</taxon>
        <taxon>Craniata</taxon>
        <taxon>Vertebrata</taxon>
        <taxon>Euteleostomi</taxon>
        <taxon>Archelosauria</taxon>
        <taxon>Archosauria</taxon>
        <taxon>Dinosauria</taxon>
        <taxon>Saurischia</taxon>
        <taxon>Theropoda</taxon>
        <taxon>Coelurosauria</taxon>
        <taxon>Aves</taxon>
        <taxon>Neognathae</taxon>
        <taxon>Galloanserae</taxon>
        <taxon>Galliformes</taxon>
        <taxon>Phasianidae</taxon>
        <taxon>Phasianinae</taxon>
        <taxon>Pavo</taxon>
    </lineage>
</organism>
<keyword evidence="2" id="KW-1185">Reference proteome</keyword>
<accession>A0A8C9FLG1</accession>
<proteinExistence type="predicted"/>
<reference evidence="1" key="2">
    <citation type="submission" date="2025-09" db="UniProtKB">
        <authorList>
            <consortium name="Ensembl"/>
        </authorList>
    </citation>
    <scope>IDENTIFICATION</scope>
</reference>